<evidence type="ECO:0000256" key="3">
    <source>
        <dbReference type="ARBA" id="ARBA00022695"/>
    </source>
</evidence>
<dbReference type="Gene3D" id="1.20.272.10">
    <property type="match status" value="1"/>
</dbReference>
<dbReference type="GO" id="GO:0003887">
    <property type="term" value="F:DNA-directed DNA polymerase activity"/>
    <property type="evidence" value="ECO:0007669"/>
    <property type="project" value="UniProtKB-EC"/>
</dbReference>
<proteinExistence type="inferred from homology"/>
<evidence type="ECO:0000256" key="7">
    <source>
        <dbReference type="ARBA" id="ARBA00049244"/>
    </source>
</evidence>
<dbReference type="Gene3D" id="1.10.8.60">
    <property type="match status" value="1"/>
</dbReference>
<evidence type="ECO:0000256" key="6">
    <source>
        <dbReference type="ARBA" id="ARBA00034754"/>
    </source>
</evidence>
<keyword evidence="4" id="KW-0235">DNA replication</keyword>
<comment type="similarity">
    <text evidence="6">Belongs to the DNA polymerase HolA subunit family.</text>
</comment>
<dbReference type="Proteomes" id="UP001525379">
    <property type="component" value="Unassembled WGS sequence"/>
</dbReference>
<keyword evidence="10" id="KW-1185">Reference proteome</keyword>
<comment type="catalytic activity">
    <reaction evidence="7">
        <text>DNA(n) + a 2'-deoxyribonucleoside 5'-triphosphate = DNA(n+1) + diphosphate</text>
        <dbReference type="Rhea" id="RHEA:22508"/>
        <dbReference type="Rhea" id="RHEA-COMP:17339"/>
        <dbReference type="Rhea" id="RHEA-COMP:17340"/>
        <dbReference type="ChEBI" id="CHEBI:33019"/>
        <dbReference type="ChEBI" id="CHEBI:61560"/>
        <dbReference type="ChEBI" id="CHEBI:173112"/>
        <dbReference type="EC" id="2.7.7.7"/>
    </reaction>
</comment>
<sequence length="344" mass="37041">MPAARGTSRSASARPKRAKIPVVPAREAYPVPIVLVSGKEDFFASKATSLIKQTLVTEDPELEVTELAASGYAAGELSSYVSPSLFLEPRLVLIDGAESCTDAFITDAISYLEAPINETTLVIRHRGGQRGKKLLDAIRSAPQGIAIEVSCEPLKANELVDFVMGEFKAERRRIVPAAAQQLVAAFNADLAELASACSQLMTLSDDVITEELIDKYYGGRVETTGFKIADAAIAGRVREALALARHGFATGIHPVPIVAACANKLRTMAKVSDLRGTDAQLASQIGGAPWMIGQARRELRGWDDRSLARAIQLVAETDHRVKGGSKDAEFAVERMLRMIATRQL</sequence>
<reference evidence="9 10" key="1">
    <citation type="submission" date="2022-04" db="EMBL/GenBank/DDBJ databases">
        <title>Human microbiome associated bacterial genomes.</title>
        <authorList>
            <person name="Sandstrom S."/>
            <person name="Salamzade R."/>
            <person name="Kalan L.R."/>
        </authorList>
    </citation>
    <scope>NUCLEOTIDE SEQUENCE [LARGE SCALE GENOMIC DNA]</scope>
    <source>
        <strain evidence="10">p3-SID1799</strain>
    </source>
</reference>
<feature type="domain" description="DNA polymerase III delta subunit-like C-terminal" evidence="8">
    <location>
        <begin position="224"/>
        <end position="336"/>
    </location>
</feature>
<dbReference type="RefSeq" id="WP_260103777.1">
    <property type="nucleotide sequence ID" value="NZ_JALXSQ010000005.1"/>
</dbReference>
<dbReference type="InterPro" id="IPR008921">
    <property type="entry name" value="DNA_pol3_clamp-load_cplx_C"/>
</dbReference>
<dbReference type="SUPFAM" id="SSF48019">
    <property type="entry name" value="post-AAA+ oligomerization domain-like"/>
    <property type="match status" value="1"/>
</dbReference>
<dbReference type="Gene3D" id="3.40.50.300">
    <property type="entry name" value="P-loop containing nucleotide triphosphate hydrolases"/>
    <property type="match status" value="1"/>
</dbReference>
<comment type="caution">
    <text evidence="9">The sequence shown here is derived from an EMBL/GenBank/DDBJ whole genome shotgun (WGS) entry which is preliminary data.</text>
</comment>
<dbReference type="InterPro" id="IPR048466">
    <property type="entry name" value="DNA_pol3_delta-like_C"/>
</dbReference>
<evidence type="ECO:0000256" key="1">
    <source>
        <dbReference type="ARBA" id="ARBA00012417"/>
    </source>
</evidence>
<evidence type="ECO:0000313" key="10">
    <source>
        <dbReference type="Proteomes" id="UP001525379"/>
    </source>
</evidence>
<evidence type="ECO:0000259" key="8">
    <source>
        <dbReference type="Pfam" id="PF21694"/>
    </source>
</evidence>
<organism evidence="9 10">
    <name type="scientific">Pseudoclavibacter albus</name>
    <dbReference type="NCBI Taxonomy" id="272241"/>
    <lineage>
        <taxon>Bacteria</taxon>
        <taxon>Bacillati</taxon>
        <taxon>Actinomycetota</taxon>
        <taxon>Actinomycetes</taxon>
        <taxon>Micrococcales</taxon>
        <taxon>Microbacteriaceae</taxon>
        <taxon>Pseudoclavibacter</taxon>
    </lineage>
</organism>
<keyword evidence="3 9" id="KW-0548">Nucleotidyltransferase</keyword>
<dbReference type="NCBIfam" id="TIGR01128">
    <property type="entry name" value="holA"/>
    <property type="match status" value="1"/>
</dbReference>
<dbReference type="InterPro" id="IPR005790">
    <property type="entry name" value="DNA_polIII_delta"/>
</dbReference>
<evidence type="ECO:0000313" key="9">
    <source>
        <dbReference type="EMBL" id="MCT2042147.1"/>
    </source>
</evidence>
<dbReference type="Pfam" id="PF21694">
    <property type="entry name" value="DNA_pol3_delta_C"/>
    <property type="match status" value="1"/>
</dbReference>
<evidence type="ECO:0000256" key="4">
    <source>
        <dbReference type="ARBA" id="ARBA00022705"/>
    </source>
</evidence>
<keyword evidence="5" id="KW-0239">DNA-directed DNA polymerase</keyword>
<accession>A0ABT2HV07</accession>
<protein>
    <recommendedName>
        <fullName evidence="1">DNA-directed DNA polymerase</fullName>
        <ecNumber evidence="1">2.7.7.7</ecNumber>
    </recommendedName>
</protein>
<evidence type="ECO:0000256" key="2">
    <source>
        <dbReference type="ARBA" id="ARBA00022679"/>
    </source>
</evidence>
<dbReference type="PANTHER" id="PTHR34388:SF1">
    <property type="entry name" value="DNA POLYMERASE III SUBUNIT DELTA"/>
    <property type="match status" value="1"/>
</dbReference>
<dbReference type="EC" id="2.7.7.7" evidence="1"/>
<dbReference type="InterPro" id="IPR027417">
    <property type="entry name" value="P-loop_NTPase"/>
</dbReference>
<gene>
    <name evidence="9" type="primary">holA</name>
    <name evidence="9" type="ORF">M3D15_02150</name>
</gene>
<dbReference type="EMBL" id="JALXSQ010000005">
    <property type="protein sequence ID" value="MCT2042147.1"/>
    <property type="molecule type" value="Genomic_DNA"/>
</dbReference>
<dbReference type="SUPFAM" id="SSF52540">
    <property type="entry name" value="P-loop containing nucleoside triphosphate hydrolases"/>
    <property type="match status" value="1"/>
</dbReference>
<name>A0ABT2HV07_9MICO</name>
<dbReference type="PANTHER" id="PTHR34388">
    <property type="entry name" value="DNA POLYMERASE III SUBUNIT DELTA"/>
    <property type="match status" value="1"/>
</dbReference>
<keyword evidence="2 9" id="KW-0808">Transferase</keyword>
<evidence type="ECO:0000256" key="5">
    <source>
        <dbReference type="ARBA" id="ARBA00022932"/>
    </source>
</evidence>